<evidence type="ECO:0000256" key="2">
    <source>
        <dbReference type="SAM" id="MobiDB-lite"/>
    </source>
</evidence>
<feature type="region of interest" description="Disordered" evidence="2">
    <location>
        <begin position="180"/>
        <end position="204"/>
    </location>
</feature>
<feature type="compositionally biased region" description="Polar residues" evidence="2">
    <location>
        <begin position="192"/>
        <end position="203"/>
    </location>
</feature>
<evidence type="ECO:0000313" key="5">
    <source>
        <dbReference type="Proteomes" id="UP001629058"/>
    </source>
</evidence>
<keyword evidence="5" id="KW-1185">Reference proteome</keyword>
<dbReference type="RefSeq" id="WP_408088406.1">
    <property type="nucleotide sequence ID" value="NZ_JBELPY010000002.1"/>
</dbReference>
<dbReference type="Pfam" id="PF18962">
    <property type="entry name" value="Por_Secre_tail"/>
    <property type="match status" value="1"/>
</dbReference>
<sequence length="301" mass="32670">MKRKLQFLSLLAVSLFYGQQVTIGSGTAVDSNRGLSTPIAIFYGYSLTQQIYLASEIGGAMTIQELKFYLNNPVTSLSNTGQLDVWIGHTSVGFQNTISSTGAGWLPVSQQQQVLTSGEATYSGNEITVTLATPFVYNGTDNIVITFDENKAGNNGNSFVFYQTVDFPNDVTMLNRSDTVDPSPANPPLNYTGPNSTTSTTEVQSKKHKAIITLIGQNLGVSEVRTVGDVVLSPNPTTDFISFKSKMEISSVEIFDIGGRLINSQALKDDKIDVRNFSAGVYTLKINYKNGLSTTKKIIKK</sequence>
<reference evidence="4 5" key="1">
    <citation type="submission" date="2024-06" db="EMBL/GenBank/DDBJ databases">
        <authorList>
            <person name="Kaempfer P."/>
            <person name="Viver T."/>
        </authorList>
    </citation>
    <scope>NUCLEOTIDE SEQUENCE [LARGE SCALE GENOMIC DNA]</scope>
    <source>
        <strain evidence="4 5">ST-37</strain>
    </source>
</reference>
<name>A0ABW8Y118_9FLAO</name>
<comment type="caution">
    <text evidence="4">The sequence shown here is derived from an EMBL/GenBank/DDBJ whole genome shotgun (WGS) entry which is preliminary data.</text>
</comment>
<protein>
    <submittedName>
        <fullName evidence="4">T9SS type A sorting domain-containing protein</fullName>
    </submittedName>
</protein>
<evidence type="ECO:0000259" key="3">
    <source>
        <dbReference type="Pfam" id="PF18962"/>
    </source>
</evidence>
<dbReference type="NCBIfam" id="TIGR04183">
    <property type="entry name" value="Por_Secre_tail"/>
    <property type="match status" value="1"/>
</dbReference>
<accession>A0ABW8Y118</accession>
<gene>
    <name evidence="4" type="ORF">ABS765_05605</name>
</gene>
<keyword evidence="1" id="KW-0732">Signal</keyword>
<evidence type="ECO:0000313" key="4">
    <source>
        <dbReference type="EMBL" id="MFL9833502.1"/>
    </source>
</evidence>
<evidence type="ECO:0000256" key="1">
    <source>
        <dbReference type="ARBA" id="ARBA00022729"/>
    </source>
</evidence>
<proteinExistence type="predicted"/>
<dbReference type="Proteomes" id="UP001629058">
    <property type="component" value="Unassembled WGS sequence"/>
</dbReference>
<feature type="domain" description="Secretion system C-terminal sorting" evidence="3">
    <location>
        <begin position="234"/>
        <end position="299"/>
    </location>
</feature>
<dbReference type="InterPro" id="IPR026444">
    <property type="entry name" value="Secre_tail"/>
</dbReference>
<dbReference type="EMBL" id="JBELPY010000002">
    <property type="protein sequence ID" value="MFL9833502.1"/>
    <property type="molecule type" value="Genomic_DNA"/>
</dbReference>
<organism evidence="4 5">
    <name type="scientific">Chryseobacterium terrae</name>
    <dbReference type="NCBI Taxonomy" id="3163299"/>
    <lineage>
        <taxon>Bacteria</taxon>
        <taxon>Pseudomonadati</taxon>
        <taxon>Bacteroidota</taxon>
        <taxon>Flavobacteriia</taxon>
        <taxon>Flavobacteriales</taxon>
        <taxon>Weeksellaceae</taxon>
        <taxon>Chryseobacterium group</taxon>
        <taxon>Chryseobacterium</taxon>
    </lineage>
</organism>